<feature type="region of interest" description="Disordered" evidence="1">
    <location>
        <begin position="46"/>
        <end position="70"/>
    </location>
</feature>
<gene>
    <name evidence="2" type="ORF">AFCDBAGC_2357</name>
</gene>
<keyword evidence="3" id="KW-1185">Reference proteome</keyword>
<organism evidence="2 3">
    <name type="scientific">Methylobacterium cerastii</name>
    <dbReference type="NCBI Taxonomy" id="932741"/>
    <lineage>
        <taxon>Bacteria</taxon>
        <taxon>Pseudomonadati</taxon>
        <taxon>Pseudomonadota</taxon>
        <taxon>Alphaproteobacteria</taxon>
        <taxon>Hyphomicrobiales</taxon>
        <taxon>Methylobacteriaceae</taxon>
        <taxon>Methylobacterium</taxon>
    </lineage>
</organism>
<protein>
    <submittedName>
        <fullName evidence="2">Uncharacterized protein</fullName>
    </submittedName>
</protein>
<dbReference type="Proteomes" id="UP001055117">
    <property type="component" value="Unassembled WGS sequence"/>
</dbReference>
<reference evidence="2 3" key="1">
    <citation type="journal article" date="2021" name="Front. Microbiol.">
        <title>Comprehensive Comparative Genomics and Phenotyping of Methylobacterium Species.</title>
        <authorList>
            <person name="Alessa O."/>
            <person name="Ogura Y."/>
            <person name="Fujitani Y."/>
            <person name="Takami H."/>
            <person name="Hayashi T."/>
            <person name="Sahin N."/>
            <person name="Tani A."/>
        </authorList>
    </citation>
    <scope>NUCLEOTIDE SEQUENCE [LARGE SCALE GENOMIC DNA]</scope>
    <source>
        <strain evidence="2 3">DSM 23679</strain>
    </source>
</reference>
<evidence type="ECO:0000313" key="2">
    <source>
        <dbReference type="EMBL" id="GJD44490.1"/>
    </source>
</evidence>
<dbReference type="RefSeq" id="WP_147828382.1">
    <property type="nucleotide sequence ID" value="NZ_BPQG01000034.1"/>
</dbReference>
<proteinExistence type="predicted"/>
<name>A0ABQ4QGY7_9HYPH</name>
<evidence type="ECO:0000313" key="3">
    <source>
        <dbReference type="Proteomes" id="UP001055117"/>
    </source>
</evidence>
<dbReference type="EMBL" id="BPQG01000034">
    <property type="protein sequence ID" value="GJD44490.1"/>
    <property type="molecule type" value="Genomic_DNA"/>
</dbReference>
<evidence type="ECO:0000256" key="1">
    <source>
        <dbReference type="SAM" id="MobiDB-lite"/>
    </source>
</evidence>
<sequence length="70" mass="7657">MSALVAARHDPAFTTADRALCDQTKPAKLDLRAVARRIIVTANAHSRDSYTSTTNWGDDGEDVKAKTRRA</sequence>
<accession>A0ABQ4QGY7</accession>
<comment type="caution">
    <text evidence="2">The sequence shown here is derived from an EMBL/GenBank/DDBJ whole genome shotgun (WGS) entry which is preliminary data.</text>
</comment>